<reference evidence="2" key="1">
    <citation type="submission" date="2014-11" db="EMBL/GenBank/DDBJ databases">
        <authorList>
            <person name="Otto D Thomas"/>
            <person name="Naeem Raeece"/>
        </authorList>
    </citation>
    <scope>NUCLEOTIDE SEQUENCE</scope>
</reference>
<gene>
    <name evidence="2" type="ORF">Cvel_33824</name>
</gene>
<proteinExistence type="predicted"/>
<feature type="region of interest" description="Disordered" evidence="1">
    <location>
        <begin position="211"/>
        <end position="235"/>
    </location>
</feature>
<dbReference type="PhylomeDB" id="A0A0G4HZ80"/>
<feature type="region of interest" description="Disordered" evidence="1">
    <location>
        <begin position="176"/>
        <end position="196"/>
    </location>
</feature>
<dbReference type="VEuPathDB" id="CryptoDB:Cvel_33824"/>
<evidence type="ECO:0000313" key="2">
    <source>
        <dbReference type="EMBL" id="CEM49847.1"/>
    </source>
</evidence>
<feature type="region of interest" description="Disordered" evidence="1">
    <location>
        <begin position="80"/>
        <end position="159"/>
    </location>
</feature>
<sequence>MGPPPKLANPPRECDDDGMTAQLYQFMVDWRAGKYRGLWVADVHRQDNGEAIVTHTANRFNFRPTPPPAGGGFGKTGICRGSERESKHVSRLDKESLEGTGRRRLPFSHVGDDQTGTGWGGGPLQQQQQVHKAGGTTETAQSPQAMAGHSAQNYDGGGSAQHFELMRADRRVSIENGGGFSSLPEDEKMEGGGEGATAMAAPAPGVLLVRGKGGSPSSCSRINPSVTVTPSSPSLPPSSLLCRCDQCLRRQELGDKNLRETEIPGEGPRPSELHACAPPLSCLYDERDSNPGLPPLCSLPPPPGFVPRWDGLPQASQAFVGLRKEDE</sequence>
<dbReference type="AlphaFoldDB" id="A0A0G4HZ80"/>
<evidence type="ECO:0000256" key="1">
    <source>
        <dbReference type="SAM" id="MobiDB-lite"/>
    </source>
</evidence>
<name>A0A0G4HZ80_9ALVE</name>
<feature type="compositionally biased region" description="Low complexity" evidence="1">
    <location>
        <begin position="224"/>
        <end position="235"/>
    </location>
</feature>
<dbReference type="EMBL" id="CDMZ01004467">
    <property type="protein sequence ID" value="CEM49847.1"/>
    <property type="molecule type" value="Genomic_DNA"/>
</dbReference>
<feature type="compositionally biased region" description="Basic and acidic residues" evidence="1">
    <location>
        <begin position="81"/>
        <end position="101"/>
    </location>
</feature>
<accession>A0A0G4HZ80</accession>
<organism evidence="2">
    <name type="scientific">Chromera velia CCMP2878</name>
    <dbReference type="NCBI Taxonomy" id="1169474"/>
    <lineage>
        <taxon>Eukaryota</taxon>
        <taxon>Sar</taxon>
        <taxon>Alveolata</taxon>
        <taxon>Colpodellida</taxon>
        <taxon>Chromeraceae</taxon>
        <taxon>Chromera</taxon>
    </lineage>
</organism>
<protein>
    <submittedName>
        <fullName evidence="2">Uncharacterized protein</fullName>
    </submittedName>
</protein>